<keyword evidence="7 10" id="KW-0030">Aminoacyl-tRNA synthetase</keyword>
<comment type="similarity">
    <text evidence="1 10">Belongs to the class-I aminoacyl-tRNA synthetase family. IleS type 1 subfamily.</text>
</comment>
<evidence type="ECO:0000256" key="6">
    <source>
        <dbReference type="ARBA" id="ARBA00022917"/>
    </source>
</evidence>
<dbReference type="GO" id="GO:0004822">
    <property type="term" value="F:isoleucine-tRNA ligase activity"/>
    <property type="evidence" value="ECO:0007669"/>
    <property type="project" value="UniProtKB-UniRule"/>
</dbReference>
<dbReference type="RefSeq" id="WP_267929070.1">
    <property type="nucleotide sequence ID" value="NZ_AP024233.1"/>
</dbReference>
<keyword evidence="10" id="KW-0862">Zinc</keyword>
<feature type="binding site" evidence="10">
    <location>
        <position position="559"/>
    </location>
    <ligand>
        <name>L-isoleucyl-5'-AMP</name>
        <dbReference type="ChEBI" id="CHEBI:178002"/>
    </ligand>
</feature>
<dbReference type="InterPro" id="IPR033708">
    <property type="entry name" value="Anticodon_Ile_BEm"/>
</dbReference>
<dbReference type="PANTHER" id="PTHR42765">
    <property type="entry name" value="SOLEUCYL-TRNA SYNTHETASE"/>
    <property type="match status" value="1"/>
</dbReference>
<dbReference type="EMBL" id="AP024233">
    <property type="protein sequence ID" value="BCO09209.1"/>
    <property type="molecule type" value="Genomic_DNA"/>
</dbReference>
<dbReference type="PROSITE" id="PS00178">
    <property type="entry name" value="AA_TRNA_LIGASE_I"/>
    <property type="match status" value="1"/>
</dbReference>
<evidence type="ECO:0000256" key="1">
    <source>
        <dbReference type="ARBA" id="ARBA00006887"/>
    </source>
</evidence>
<comment type="cofactor">
    <cofactor evidence="10">
        <name>Zn(2+)</name>
        <dbReference type="ChEBI" id="CHEBI:29105"/>
    </cofactor>
    <text evidence="10">Binds 1 zinc ion per subunit.</text>
</comment>
<evidence type="ECO:0000313" key="14">
    <source>
        <dbReference type="EMBL" id="BCO09209.1"/>
    </source>
</evidence>
<evidence type="ECO:0000256" key="8">
    <source>
        <dbReference type="ARBA" id="ARBA00025217"/>
    </source>
</evidence>
<gene>
    <name evidence="10 14" type="primary">ileS</name>
    <name evidence="14" type="ORF">GF1_15850</name>
</gene>
<sequence length="936" mass="106365">MDYRDTLNLPKTRFKMKANLTQKEPMYLKRWEKENLYHKLQQAAADKPLYILHDGPPYANGHIHLGTAFNKVLKDIILKSRRMSGFNCPYVPGWDCHGLPIEHNVDKELGDKKEKISTLAKRGACRKYAEKWIKTQKAEFKRLGVLGDWDEPYLTMNFAYEASIAREFNRFLLSGSVVRSRKPVYWCATCRTALAEAEVEYYDHTSPSIYVKFPLKDDLSDLVPELADKNVSVLIWTTTPWTLPANLAVAFHPDFVYAAVEVGDEVWILARDLVEPCFKEFGLEYRVLATFEAAGLEGRKCRHPFLDRDSLLVLADYVTADSGTGCVHTAPGHGADDYLTGLRYGLEPLSPVDEEGHLTSEAGPYAGGKIPEVNRDINEDLRRDGSLVRESHIEHSYPHCWRCKEPVMYRATDQWFISMEKNDLRKKALQAIGEVTWTPAWGQQRIYGMVEARPDWCLSRQRSWGVPLTVLLCEECGEVLRSPEVCERIESLFEKEGADAWFRYEAADFVPDGVRCECGSARFRKESDILDVWFDSGVSHAAVLEPRQELRSPADLYLEGSDQHRGWFQSSLLTSVGTRNRAPYRGVLTHGYVVDGQGKKMSKSVGNVVAPQEVIDKYGAEILRLWVSSEDYRDDVKVSDEILKHVSDAYRKMRNTIRFLLSNLSDFQVDRDAVGPETLTEIDRWALARFAQLVRRVRKAYDDFEFHAVYHNLHNFCGTVVSSLYMDVLKDRLYCSLPDDPARRAAQTVIYRILDGLLRLMAPVLSFTAAEAWEHFKGLDQNAPVEESIFFEEFPQVDDIEIDPELDERWERLLAIRKEITRVLESARRDKVIGLPLDAEVLLDVEGETADFLAGREPLLQELCIVSSLKLVDDTAAAADVEPVVAETVPGLRIAVHPAPGRKCERCWTISETVGEDPDHPTLCGRCAGVVRQLGM</sequence>
<organism evidence="14 15">
    <name type="scientific">Desulfolithobacter dissulfuricans</name>
    <dbReference type="NCBI Taxonomy" id="2795293"/>
    <lineage>
        <taxon>Bacteria</taxon>
        <taxon>Pseudomonadati</taxon>
        <taxon>Thermodesulfobacteriota</taxon>
        <taxon>Desulfobulbia</taxon>
        <taxon>Desulfobulbales</taxon>
        <taxon>Desulfobulbaceae</taxon>
        <taxon>Desulfolithobacter</taxon>
    </lineage>
</organism>
<dbReference type="Pfam" id="PF06827">
    <property type="entry name" value="zf-FPG_IleRS"/>
    <property type="match status" value="1"/>
</dbReference>
<comment type="catalytic activity">
    <reaction evidence="9 10">
        <text>tRNA(Ile) + L-isoleucine + ATP = L-isoleucyl-tRNA(Ile) + AMP + diphosphate</text>
        <dbReference type="Rhea" id="RHEA:11060"/>
        <dbReference type="Rhea" id="RHEA-COMP:9666"/>
        <dbReference type="Rhea" id="RHEA-COMP:9695"/>
        <dbReference type="ChEBI" id="CHEBI:30616"/>
        <dbReference type="ChEBI" id="CHEBI:33019"/>
        <dbReference type="ChEBI" id="CHEBI:58045"/>
        <dbReference type="ChEBI" id="CHEBI:78442"/>
        <dbReference type="ChEBI" id="CHEBI:78528"/>
        <dbReference type="ChEBI" id="CHEBI:456215"/>
        <dbReference type="EC" id="6.1.1.5"/>
    </reaction>
</comment>
<evidence type="ECO:0000256" key="3">
    <source>
        <dbReference type="ARBA" id="ARBA00022598"/>
    </source>
</evidence>
<dbReference type="InterPro" id="IPR050081">
    <property type="entry name" value="Ile-tRNA_ligase"/>
</dbReference>
<comment type="subunit">
    <text evidence="10">Monomer.</text>
</comment>
<dbReference type="Pfam" id="PF00133">
    <property type="entry name" value="tRNA-synt_1"/>
    <property type="match status" value="1"/>
</dbReference>
<dbReference type="InterPro" id="IPR002301">
    <property type="entry name" value="Ile-tRNA-ligase"/>
</dbReference>
<dbReference type="PRINTS" id="PR00984">
    <property type="entry name" value="TRNASYNTHILE"/>
</dbReference>
<dbReference type="SUPFAM" id="SSF52374">
    <property type="entry name" value="Nucleotidylyl transferase"/>
    <property type="match status" value="1"/>
</dbReference>
<evidence type="ECO:0000256" key="5">
    <source>
        <dbReference type="ARBA" id="ARBA00022840"/>
    </source>
</evidence>
<feature type="binding site" evidence="10">
    <location>
        <position position="603"/>
    </location>
    <ligand>
        <name>ATP</name>
        <dbReference type="ChEBI" id="CHEBI:30616"/>
    </ligand>
</feature>
<dbReference type="GO" id="GO:0000049">
    <property type="term" value="F:tRNA binding"/>
    <property type="evidence" value="ECO:0007669"/>
    <property type="project" value="InterPro"/>
</dbReference>
<dbReference type="KEGG" id="ddu:GF1_15850"/>
<dbReference type="InterPro" id="IPR009008">
    <property type="entry name" value="Val/Leu/Ile-tRNA-synth_edit"/>
</dbReference>
<dbReference type="AlphaFoldDB" id="A0A915U0H5"/>
<feature type="binding site" evidence="10">
    <location>
        <position position="907"/>
    </location>
    <ligand>
        <name>Zn(2+)</name>
        <dbReference type="ChEBI" id="CHEBI:29105"/>
    </ligand>
</feature>
<feature type="binding site" evidence="10">
    <location>
        <position position="924"/>
    </location>
    <ligand>
        <name>Zn(2+)</name>
        <dbReference type="ChEBI" id="CHEBI:29105"/>
    </ligand>
</feature>
<dbReference type="CDD" id="cd00818">
    <property type="entry name" value="IleRS_core"/>
    <property type="match status" value="1"/>
</dbReference>
<dbReference type="InterPro" id="IPR002300">
    <property type="entry name" value="aa-tRNA-synth_Ia"/>
</dbReference>
<keyword evidence="4 10" id="KW-0547">Nucleotide-binding</keyword>
<evidence type="ECO:0000313" key="15">
    <source>
        <dbReference type="Proteomes" id="UP001063350"/>
    </source>
</evidence>
<dbReference type="GO" id="GO:0006428">
    <property type="term" value="P:isoleucyl-tRNA aminoacylation"/>
    <property type="evidence" value="ECO:0007669"/>
    <property type="project" value="UniProtKB-UniRule"/>
</dbReference>
<keyword evidence="10" id="KW-0479">Metal-binding</keyword>
<dbReference type="HAMAP" id="MF_02002">
    <property type="entry name" value="Ile_tRNA_synth_type1"/>
    <property type="match status" value="1"/>
</dbReference>
<dbReference type="InterPro" id="IPR014729">
    <property type="entry name" value="Rossmann-like_a/b/a_fold"/>
</dbReference>
<keyword evidence="6 10" id="KW-0648">Protein biosynthesis</keyword>
<dbReference type="EC" id="6.1.1.5" evidence="10"/>
<dbReference type="NCBIfam" id="TIGR00392">
    <property type="entry name" value="ileS"/>
    <property type="match status" value="1"/>
</dbReference>
<feature type="domain" description="Methionyl/Valyl/Leucyl/Isoleucyl-tRNA synthetase anticodon-binding" evidence="13">
    <location>
        <begin position="683"/>
        <end position="842"/>
    </location>
</feature>
<dbReference type="GO" id="GO:0002161">
    <property type="term" value="F:aminoacyl-tRNA deacylase activity"/>
    <property type="evidence" value="ECO:0007669"/>
    <property type="project" value="InterPro"/>
</dbReference>
<dbReference type="InterPro" id="IPR001412">
    <property type="entry name" value="aa-tRNA-synth_I_CS"/>
</dbReference>
<dbReference type="SUPFAM" id="SSF47323">
    <property type="entry name" value="Anticodon-binding domain of a subclass of class I aminoacyl-tRNA synthetases"/>
    <property type="match status" value="1"/>
</dbReference>
<dbReference type="SUPFAM" id="SSF50677">
    <property type="entry name" value="ValRS/IleRS/LeuRS editing domain"/>
    <property type="match status" value="1"/>
</dbReference>
<dbReference type="PANTHER" id="PTHR42765:SF1">
    <property type="entry name" value="ISOLEUCINE--TRNA LIGASE, MITOCHONDRIAL"/>
    <property type="match status" value="1"/>
</dbReference>
<evidence type="ECO:0000256" key="2">
    <source>
        <dbReference type="ARBA" id="ARBA00022490"/>
    </source>
</evidence>
<feature type="binding site" evidence="10">
    <location>
        <position position="927"/>
    </location>
    <ligand>
        <name>Zn(2+)</name>
        <dbReference type="ChEBI" id="CHEBI:29105"/>
    </ligand>
</feature>
<evidence type="ECO:0000256" key="4">
    <source>
        <dbReference type="ARBA" id="ARBA00022741"/>
    </source>
</evidence>
<dbReference type="InterPro" id="IPR013155">
    <property type="entry name" value="M/V/L/I-tRNA-synth_anticd-bd"/>
</dbReference>
<dbReference type="Pfam" id="PF08264">
    <property type="entry name" value="Anticodon_1"/>
    <property type="match status" value="1"/>
</dbReference>
<keyword evidence="15" id="KW-1185">Reference proteome</keyword>
<dbReference type="CDD" id="cd07960">
    <property type="entry name" value="Anticodon_Ia_Ile_BEm"/>
    <property type="match status" value="1"/>
</dbReference>
<dbReference type="Gene3D" id="1.10.730.20">
    <property type="match status" value="1"/>
</dbReference>
<evidence type="ECO:0000259" key="11">
    <source>
        <dbReference type="Pfam" id="PF00133"/>
    </source>
</evidence>
<dbReference type="Gene3D" id="3.40.50.620">
    <property type="entry name" value="HUPs"/>
    <property type="match status" value="2"/>
</dbReference>
<dbReference type="FunFam" id="3.40.50.620:FF:000042">
    <property type="entry name" value="Isoleucine--tRNA ligase"/>
    <property type="match status" value="1"/>
</dbReference>
<dbReference type="GO" id="GO:0008270">
    <property type="term" value="F:zinc ion binding"/>
    <property type="evidence" value="ECO:0007669"/>
    <property type="project" value="UniProtKB-UniRule"/>
</dbReference>
<evidence type="ECO:0000256" key="10">
    <source>
        <dbReference type="HAMAP-Rule" id="MF_02002"/>
    </source>
</evidence>
<feature type="domain" description="Aminoacyl-tRNA synthetase class Ia" evidence="11">
    <location>
        <begin position="28"/>
        <end position="639"/>
    </location>
</feature>
<feature type="binding site" evidence="10">
    <location>
        <position position="904"/>
    </location>
    <ligand>
        <name>Zn(2+)</name>
        <dbReference type="ChEBI" id="CHEBI:29105"/>
    </ligand>
</feature>
<evidence type="ECO:0000259" key="12">
    <source>
        <dbReference type="Pfam" id="PF06827"/>
    </source>
</evidence>
<evidence type="ECO:0000256" key="9">
    <source>
        <dbReference type="ARBA" id="ARBA00048359"/>
    </source>
</evidence>
<dbReference type="GO" id="GO:0005829">
    <property type="term" value="C:cytosol"/>
    <property type="evidence" value="ECO:0007669"/>
    <property type="project" value="TreeGrafter"/>
</dbReference>
<comment type="domain">
    <text evidence="10">IleRS has two distinct active sites: one for aminoacylation and one for editing. The misactivated valine is translocated from the active site to the editing site, which sterically excludes the correctly activated isoleucine. The single editing site contains two valyl binding pockets, one specific for each substrate (Val-AMP or Val-tRNA(Ile)).</text>
</comment>
<dbReference type="InterPro" id="IPR023585">
    <property type="entry name" value="Ile-tRNA-ligase_type1"/>
</dbReference>
<dbReference type="Proteomes" id="UP001063350">
    <property type="component" value="Chromosome"/>
</dbReference>
<accession>A0A915U0H5</accession>
<keyword evidence="5 10" id="KW-0067">ATP-binding</keyword>
<reference evidence="14" key="1">
    <citation type="submission" date="2020-12" db="EMBL/GenBank/DDBJ databases">
        <title>Desulfobium dissulfuricans gen. nov., sp. nov., a novel mesophilic, sulfate-reducing bacterium isolated from a deep-sea hydrothermal vent.</title>
        <authorList>
            <person name="Hashimoto Y."/>
            <person name="Tame A."/>
            <person name="Sawayama S."/>
            <person name="Miyazaki J."/>
            <person name="Takai K."/>
            <person name="Nakagawa S."/>
        </authorList>
    </citation>
    <scope>NUCLEOTIDE SEQUENCE</scope>
    <source>
        <strain evidence="14">GF1</strain>
    </source>
</reference>
<protein>
    <recommendedName>
        <fullName evidence="10">Isoleucine--tRNA ligase</fullName>
        <ecNumber evidence="10">6.1.1.5</ecNumber>
    </recommendedName>
    <alternativeName>
        <fullName evidence="10">Isoleucyl-tRNA synthetase</fullName>
        <shortName evidence="10">IleRS</shortName>
    </alternativeName>
</protein>
<feature type="short sequence motif" description="'KMSKS' region" evidence="10">
    <location>
        <begin position="600"/>
        <end position="604"/>
    </location>
</feature>
<feature type="short sequence motif" description="'HIGH' region" evidence="10">
    <location>
        <begin position="57"/>
        <end position="67"/>
    </location>
</feature>
<proteinExistence type="inferred from homology"/>
<dbReference type="GO" id="GO:0005524">
    <property type="term" value="F:ATP binding"/>
    <property type="evidence" value="ECO:0007669"/>
    <property type="project" value="UniProtKB-UniRule"/>
</dbReference>
<evidence type="ECO:0000259" key="13">
    <source>
        <dbReference type="Pfam" id="PF08264"/>
    </source>
</evidence>
<dbReference type="InterPro" id="IPR009080">
    <property type="entry name" value="tRNAsynth_Ia_anticodon-bd"/>
</dbReference>
<name>A0A915U0H5_9BACT</name>
<keyword evidence="3 10" id="KW-0436">Ligase</keyword>
<keyword evidence="2 10" id="KW-0963">Cytoplasm</keyword>
<dbReference type="InterPro" id="IPR010663">
    <property type="entry name" value="Znf_FPG/IleRS"/>
</dbReference>
<feature type="domain" description="Zinc finger FPG/IleRS-type" evidence="12">
    <location>
        <begin position="903"/>
        <end position="928"/>
    </location>
</feature>
<comment type="function">
    <text evidence="8 10">Catalyzes the attachment of isoleucine to tRNA(Ile). As IleRS can inadvertently accommodate and process structurally similar amino acids such as valine, to avoid such errors it has two additional distinct tRNA(Ile)-dependent editing activities. One activity is designated as 'pretransfer' editing and involves the hydrolysis of activated Val-AMP. The other activity is designated 'posttransfer' editing and involves deacylation of mischarged Val-tRNA(Ile).</text>
</comment>
<dbReference type="Gene3D" id="1.10.10.830">
    <property type="entry name" value="Ile-tRNA synthetase CP2 domain-like"/>
    <property type="match status" value="1"/>
</dbReference>
<comment type="subcellular location">
    <subcellularLocation>
        <location evidence="10">Cytoplasm</location>
    </subcellularLocation>
</comment>
<evidence type="ECO:0000256" key="7">
    <source>
        <dbReference type="ARBA" id="ARBA00023146"/>
    </source>
</evidence>